<name>A0ACB8SQN3_9AGAM</name>
<keyword evidence="2" id="KW-1185">Reference proteome</keyword>
<evidence type="ECO:0000313" key="2">
    <source>
        <dbReference type="Proteomes" id="UP000814140"/>
    </source>
</evidence>
<protein>
    <submittedName>
        <fullName evidence="1">Uncharacterized protein</fullName>
    </submittedName>
</protein>
<proteinExistence type="predicted"/>
<accession>A0ACB8SQN3</accession>
<reference evidence="1" key="1">
    <citation type="submission" date="2021-03" db="EMBL/GenBank/DDBJ databases">
        <authorList>
            <consortium name="DOE Joint Genome Institute"/>
            <person name="Ahrendt S."/>
            <person name="Looney B.P."/>
            <person name="Miyauchi S."/>
            <person name="Morin E."/>
            <person name="Drula E."/>
            <person name="Courty P.E."/>
            <person name="Chicoki N."/>
            <person name="Fauchery L."/>
            <person name="Kohler A."/>
            <person name="Kuo A."/>
            <person name="Labutti K."/>
            <person name="Pangilinan J."/>
            <person name="Lipzen A."/>
            <person name="Riley R."/>
            <person name="Andreopoulos W."/>
            <person name="He G."/>
            <person name="Johnson J."/>
            <person name="Barry K.W."/>
            <person name="Grigoriev I.V."/>
            <person name="Nagy L."/>
            <person name="Hibbett D."/>
            <person name="Henrissat B."/>
            <person name="Matheny P.B."/>
            <person name="Labbe J."/>
            <person name="Martin F."/>
        </authorList>
    </citation>
    <scope>NUCLEOTIDE SEQUENCE</scope>
    <source>
        <strain evidence="1">HHB10654</strain>
    </source>
</reference>
<organism evidence="1 2">
    <name type="scientific">Artomyces pyxidatus</name>
    <dbReference type="NCBI Taxonomy" id="48021"/>
    <lineage>
        <taxon>Eukaryota</taxon>
        <taxon>Fungi</taxon>
        <taxon>Dikarya</taxon>
        <taxon>Basidiomycota</taxon>
        <taxon>Agaricomycotina</taxon>
        <taxon>Agaricomycetes</taxon>
        <taxon>Russulales</taxon>
        <taxon>Auriscalpiaceae</taxon>
        <taxon>Artomyces</taxon>
    </lineage>
</organism>
<dbReference type="Proteomes" id="UP000814140">
    <property type="component" value="Unassembled WGS sequence"/>
</dbReference>
<dbReference type="EMBL" id="MU277231">
    <property type="protein sequence ID" value="KAI0058819.1"/>
    <property type="molecule type" value="Genomic_DNA"/>
</dbReference>
<sequence length="120" mass="13464">MLLRGRLRKTAEELHSLGLVAASNLEKIRLSCLILYVVLVDLADVVSRLNQSSQAEDRSTQTTLPHLLRSSQPEPHRKTPKLRKLWPCNLPSTPEDLSGLKSLLSLPLELTIETLKYLVS</sequence>
<evidence type="ECO:0000313" key="1">
    <source>
        <dbReference type="EMBL" id="KAI0058819.1"/>
    </source>
</evidence>
<comment type="caution">
    <text evidence="1">The sequence shown here is derived from an EMBL/GenBank/DDBJ whole genome shotgun (WGS) entry which is preliminary data.</text>
</comment>
<reference evidence="1" key="2">
    <citation type="journal article" date="2022" name="New Phytol.">
        <title>Evolutionary transition to the ectomycorrhizal habit in the genomes of a hyperdiverse lineage of mushroom-forming fungi.</title>
        <authorList>
            <person name="Looney B."/>
            <person name="Miyauchi S."/>
            <person name="Morin E."/>
            <person name="Drula E."/>
            <person name="Courty P.E."/>
            <person name="Kohler A."/>
            <person name="Kuo A."/>
            <person name="LaButti K."/>
            <person name="Pangilinan J."/>
            <person name="Lipzen A."/>
            <person name="Riley R."/>
            <person name="Andreopoulos W."/>
            <person name="He G."/>
            <person name="Johnson J."/>
            <person name="Nolan M."/>
            <person name="Tritt A."/>
            <person name="Barry K.W."/>
            <person name="Grigoriev I.V."/>
            <person name="Nagy L.G."/>
            <person name="Hibbett D."/>
            <person name="Henrissat B."/>
            <person name="Matheny P.B."/>
            <person name="Labbe J."/>
            <person name="Martin F.M."/>
        </authorList>
    </citation>
    <scope>NUCLEOTIDE SEQUENCE</scope>
    <source>
        <strain evidence="1">HHB10654</strain>
    </source>
</reference>
<gene>
    <name evidence="1" type="ORF">BV25DRAFT_1181002</name>
</gene>